<accession>A0A1Z4BMN6</accession>
<proteinExistence type="predicted"/>
<protein>
    <submittedName>
        <fullName evidence="1">Uncharacterized protein</fullName>
    </submittedName>
</protein>
<dbReference type="RefSeq" id="WP_088593704.1">
    <property type="nucleotide sequence ID" value="NZ_CP022022.1"/>
</dbReference>
<sequence>MSDSIRTKEEMFDSLIKIIKSKRFKRKLAKLNDNFFNLKQEIQIRNLLVELFNRDFKGEERAIAEYRVPNKKASNKNIRIDLALKNKNEEILIELKYHFANDPQIREESLRNYFEKRIECNYLISIICNGKEKTRNAYEADWGIKTMFGSRYSEDSQWKELLEKQFKSLESESNYLEPIEITVENPFKTTYHFFILERKQ</sequence>
<dbReference type="Proteomes" id="UP000197007">
    <property type="component" value="Chromosome"/>
</dbReference>
<gene>
    <name evidence="1" type="ORF">CBG49_05495</name>
</gene>
<organism evidence="1 2">
    <name type="scientific">Capnocytophaga endodontalis</name>
    <dbReference type="NCBI Taxonomy" id="2708117"/>
    <lineage>
        <taxon>Bacteria</taxon>
        <taxon>Pseudomonadati</taxon>
        <taxon>Bacteroidota</taxon>
        <taxon>Flavobacteriia</taxon>
        <taxon>Flavobacteriales</taxon>
        <taxon>Flavobacteriaceae</taxon>
        <taxon>Capnocytophaga</taxon>
    </lineage>
</organism>
<evidence type="ECO:0000313" key="2">
    <source>
        <dbReference type="Proteomes" id="UP000197007"/>
    </source>
</evidence>
<dbReference type="KEGG" id="capn:CBG49_05495"/>
<dbReference type="EMBL" id="CP022022">
    <property type="protein sequence ID" value="ASF42569.1"/>
    <property type="molecule type" value="Genomic_DNA"/>
</dbReference>
<keyword evidence="2" id="KW-1185">Reference proteome</keyword>
<dbReference type="AlphaFoldDB" id="A0A1Z4BMN6"/>
<name>A0A1Z4BMN6_9FLAO</name>
<reference evidence="2" key="1">
    <citation type="submission" date="2017-06" db="EMBL/GenBank/DDBJ databases">
        <title>Complete genome sequence of Capnocytophaga sp. KCOM 1579 (=ChDC OS43) isolated from a human refractory periapical abscess lesion.</title>
        <authorList>
            <person name="Kook J.-K."/>
            <person name="Park S.-N."/>
            <person name="Lim Y.K."/>
            <person name="Roh H."/>
        </authorList>
    </citation>
    <scope>NUCLEOTIDE SEQUENCE [LARGE SCALE GENOMIC DNA]</scope>
    <source>
        <strain evidence="2">ChDC OS43</strain>
    </source>
</reference>
<evidence type="ECO:0000313" key="1">
    <source>
        <dbReference type="EMBL" id="ASF42569.1"/>
    </source>
</evidence>